<feature type="region of interest" description="Disordered" evidence="14">
    <location>
        <begin position="924"/>
        <end position="943"/>
    </location>
</feature>
<evidence type="ECO:0000259" key="18">
    <source>
        <dbReference type="PROSITE" id="PS50982"/>
    </source>
</evidence>
<feature type="compositionally biased region" description="Low complexity" evidence="14">
    <location>
        <begin position="232"/>
        <end position="246"/>
    </location>
</feature>
<dbReference type="PROSITE" id="PS50016">
    <property type="entry name" value="ZF_PHD_2"/>
    <property type="match status" value="1"/>
</dbReference>
<feature type="region of interest" description="Disordered" evidence="14">
    <location>
        <begin position="176"/>
        <end position="406"/>
    </location>
</feature>
<evidence type="ECO:0000256" key="11">
    <source>
        <dbReference type="PROSITE-ProRule" id="PRU00035"/>
    </source>
</evidence>
<feature type="coiled-coil region" evidence="13">
    <location>
        <begin position="1402"/>
        <end position="1456"/>
    </location>
</feature>
<feature type="compositionally biased region" description="Low complexity" evidence="14">
    <location>
        <begin position="1970"/>
        <end position="1979"/>
    </location>
</feature>
<dbReference type="GO" id="GO:0003677">
    <property type="term" value="F:DNA binding"/>
    <property type="evidence" value="ECO:0007669"/>
    <property type="project" value="InterPro"/>
</dbReference>
<evidence type="ECO:0000256" key="6">
    <source>
        <dbReference type="ARBA" id="ARBA00023015"/>
    </source>
</evidence>
<feature type="region of interest" description="Disordered" evidence="14">
    <location>
        <begin position="1808"/>
        <end position="2050"/>
    </location>
</feature>
<dbReference type="CDD" id="cd01397">
    <property type="entry name" value="HAT_MBD"/>
    <property type="match status" value="1"/>
</dbReference>
<keyword evidence="3" id="KW-0479">Metal-binding</keyword>
<evidence type="ECO:0000256" key="8">
    <source>
        <dbReference type="ARBA" id="ARBA00023117"/>
    </source>
</evidence>
<feature type="compositionally biased region" description="Low complexity" evidence="14">
    <location>
        <begin position="585"/>
        <end position="606"/>
    </location>
</feature>
<feature type="region of interest" description="Disordered" evidence="14">
    <location>
        <begin position="89"/>
        <end position="153"/>
    </location>
</feature>
<feature type="compositionally biased region" description="Low complexity" evidence="14">
    <location>
        <begin position="623"/>
        <end position="633"/>
    </location>
</feature>
<keyword evidence="9" id="KW-0804">Transcription</keyword>
<keyword evidence="5" id="KW-0862">Zinc</keyword>
<feature type="compositionally biased region" description="Basic and acidic residues" evidence="14">
    <location>
        <begin position="924"/>
        <end position="933"/>
    </location>
</feature>
<proteinExistence type="inferred from homology"/>
<dbReference type="InterPro" id="IPR001965">
    <property type="entry name" value="Znf_PHD"/>
</dbReference>
<keyword evidence="7 13" id="KW-0175">Coiled coil</keyword>
<dbReference type="SMART" id="SM00384">
    <property type="entry name" value="AT_hook"/>
    <property type="match status" value="4"/>
</dbReference>
<feature type="compositionally biased region" description="Low complexity" evidence="14">
    <location>
        <begin position="1810"/>
        <end position="1827"/>
    </location>
</feature>
<feature type="compositionally biased region" description="Low complexity" evidence="14">
    <location>
        <begin position="262"/>
        <end position="281"/>
    </location>
</feature>
<dbReference type="FunFam" id="3.30.40.10:FF:000199">
    <property type="entry name" value="Bromodomain adjacent to zinc finger domain 2B"/>
    <property type="match status" value="1"/>
</dbReference>
<dbReference type="Proteomes" id="UP001187343">
    <property type="component" value="Unassembled WGS sequence"/>
</dbReference>
<dbReference type="SUPFAM" id="SSF47370">
    <property type="entry name" value="Bromodomain"/>
    <property type="match status" value="1"/>
</dbReference>
<feature type="compositionally biased region" description="Polar residues" evidence="14">
    <location>
        <begin position="1951"/>
        <end position="1969"/>
    </location>
</feature>
<evidence type="ECO:0000256" key="4">
    <source>
        <dbReference type="ARBA" id="ARBA00022771"/>
    </source>
</evidence>
<feature type="region of interest" description="Disordered" evidence="14">
    <location>
        <begin position="1098"/>
        <end position="1143"/>
    </location>
</feature>
<dbReference type="PROSITE" id="PS50982">
    <property type="entry name" value="MBD"/>
    <property type="match status" value="1"/>
</dbReference>
<dbReference type="CDD" id="cd15629">
    <property type="entry name" value="PHD_BAZ2A"/>
    <property type="match status" value="1"/>
</dbReference>
<dbReference type="InterPro" id="IPR001739">
    <property type="entry name" value="Methyl_CpG_DNA-bd"/>
</dbReference>
<dbReference type="PRINTS" id="PR00503">
    <property type="entry name" value="BROMODOMAIN"/>
</dbReference>
<dbReference type="SMART" id="SM00249">
    <property type="entry name" value="PHD"/>
    <property type="match status" value="1"/>
</dbReference>
<feature type="compositionally biased region" description="Basic and acidic residues" evidence="14">
    <location>
        <begin position="779"/>
        <end position="798"/>
    </location>
</feature>
<dbReference type="InterPro" id="IPR019787">
    <property type="entry name" value="Znf_PHD-finger"/>
</dbReference>
<dbReference type="SUPFAM" id="SSF57903">
    <property type="entry name" value="FYVE/PHD zinc finger"/>
    <property type="match status" value="1"/>
</dbReference>
<dbReference type="Gene3D" id="1.20.920.10">
    <property type="entry name" value="Bromodomain-like"/>
    <property type="match status" value="1"/>
</dbReference>
<feature type="domain" description="PHD-type" evidence="16">
    <location>
        <begin position="2341"/>
        <end position="2391"/>
    </location>
</feature>
<feature type="domain" description="DDT" evidence="17">
    <location>
        <begin position="1484"/>
        <end position="1549"/>
    </location>
</feature>
<feature type="region of interest" description="Disordered" evidence="14">
    <location>
        <begin position="1242"/>
        <end position="1282"/>
    </location>
</feature>
<dbReference type="CDD" id="cd05503">
    <property type="entry name" value="Bromo_BAZ2A_B_like"/>
    <property type="match status" value="1"/>
</dbReference>
<feature type="compositionally biased region" description="Low complexity" evidence="14">
    <location>
        <begin position="489"/>
        <end position="499"/>
    </location>
</feature>
<evidence type="ECO:0008006" key="21">
    <source>
        <dbReference type="Google" id="ProtNLM"/>
    </source>
</evidence>
<feature type="compositionally biased region" description="Polar residues" evidence="14">
    <location>
        <begin position="531"/>
        <end position="545"/>
    </location>
</feature>
<feature type="compositionally biased region" description="Basic residues" evidence="14">
    <location>
        <begin position="282"/>
        <end position="292"/>
    </location>
</feature>
<dbReference type="InterPro" id="IPR028941">
    <property type="entry name" value="WHIM2_dom"/>
</dbReference>
<keyword evidence="10" id="KW-0539">Nucleus</keyword>
<dbReference type="InterPro" id="IPR018359">
    <property type="entry name" value="Bromodomain_CS"/>
</dbReference>
<evidence type="ECO:0000259" key="15">
    <source>
        <dbReference type="PROSITE" id="PS50014"/>
    </source>
</evidence>
<dbReference type="InterPro" id="IPR016177">
    <property type="entry name" value="DNA-bd_dom_sf"/>
</dbReference>
<feature type="compositionally biased region" description="Polar residues" evidence="14">
    <location>
        <begin position="552"/>
        <end position="563"/>
    </location>
</feature>
<feature type="compositionally biased region" description="Basic and acidic residues" evidence="14">
    <location>
        <begin position="1927"/>
        <end position="1937"/>
    </location>
</feature>
<gene>
    <name evidence="19" type="ORF">Q8A67_016699</name>
</gene>
<dbReference type="InterPro" id="IPR011011">
    <property type="entry name" value="Znf_FYVE_PHD"/>
</dbReference>
<dbReference type="GO" id="GO:0005634">
    <property type="term" value="C:nucleus"/>
    <property type="evidence" value="ECO:0007669"/>
    <property type="project" value="UniProtKB-SubCell"/>
</dbReference>
<feature type="compositionally biased region" description="Low complexity" evidence="14">
    <location>
        <begin position="293"/>
        <end position="304"/>
    </location>
</feature>
<feature type="compositionally biased region" description="Low complexity" evidence="14">
    <location>
        <begin position="874"/>
        <end position="889"/>
    </location>
</feature>
<feature type="compositionally biased region" description="Pro residues" evidence="14">
    <location>
        <begin position="2000"/>
        <end position="2014"/>
    </location>
</feature>
<feature type="domain" description="Bromo" evidence="15">
    <location>
        <begin position="2471"/>
        <end position="2541"/>
    </location>
</feature>
<dbReference type="PANTHER" id="PTHR45915:SF5">
    <property type="entry name" value="BROMODOMAIN ADJACENT TO ZINC FINGER DOMAIN PROTEIN 2A"/>
    <property type="match status" value="1"/>
</dbReference>
<dbReference type="GO" id="GO:0033553">
    <property type="term" value="C:rDNA heterochromatin"/>
    <property type="evidence" value="ECO:0007669"/>
    <property type="project" value="TreeGrafter"/>
</dbReference>
<feature type="compositionally biased region" description="Basic residues" evidence="14">
    <location>
        <begin position="1861"/>
        <end position="1872"/>
    </location>
</feature>
<dbReference type="EMBL" id="JAUYZG010000016">
    <property type="protein sequence ID" value="KAK2885862.1"/>
    <property type="molecule type" value="Genomic_DNA"/>
</dbReference>
<keyword evidence="8 11" id="KW-0103">Bromodomain</keyword>
<dbReference type="InterPro" id="IPR036427">
    <property type="entry name" value="Bromodomain-like_sf"/>
</dbReference>
<comment type="subcellular location">
    <subcellularLocation>
        <location evidence="1">Nucleus</location>
    </subcellularLocation>
</comment>
<dbReference type="PROSITE" id="PS50014">
    <property type="entry name" value="BROMODOMAIN_2"/>
    <property type="match status" value="1"/>
</dbReference>
<dbReference type="InterPro" id="IPR013083">
    <property type="entry name" value="Znf_RING/FYVE/PHD"/>
</dbReference>
<feature type="region of interest" description="Disordered" evidence="14">
    <location>
        <begin position="1311"/>
        <end position="1380"/>
    </location>
</feature>
<feature type="compositionally biased region" description="Basic residues" evidence="14">
    <location>
        <begin position="1330"/>
        <end position="1340"/>
    </location>
</feature>
<feature type="compositionally biased region" description="Basic residues" evidence="14">
    <location>
        <begin position="1311"/>
        <end position="1322"/>
    </location>
</feature>
<evidence type="ECO:0000256" key="3">
    <source>
        <dbReference type="ARBA" id="ARBA00022723"/>
    </source>
</evidence>
<feature type="compositionally biased region" description="Polar residues" evidence="14">
    <location>
        <begin position="2437"/>
        <end position="2446"/>
    </location>
</feature>
<keyword evidence="4 12" id="KW-0863">Zinc-finger</keyword>
<dbReference type="InterPro" id="IPR028940">
    <property type="entry name" value="PHD_BAZ2A"/>
</dbReference>
<feature type="compositionally biased region" description="Low complexity" evidence="14">
    <location>
        <begin position="184"/>
        <end position="208"/>
    </location>
</feature>
<feature type="domain" description="MBD" evidence="18">
    <location>
        <begin position="1138"/>
        <end position="1211"/>
    </location>
</feature>
<dbReference type="Pfam" id="PF00628">
    <property type="entry name" value="PHD"/>
    <property type="match status" value="1"/>
</dbReference>
<dbReference type="SMART" id="SM00297">
    <property type="entry name" value="BROMO"/>
    <property type="match status" value="1"/>
</dbReference>
<dbReference type="InterPro" id="IPR017956">
    <property type="entry name" value="AT_hook_DNA-bd_motif"/>
</dbReference>
<feature type="compositionally biased region" description="Basic residues" evidence="14">
    <location>
        <begin position="2401"/>
        <end position="2411"/>
    </location>
</feature>
<evidence type="ECO:0000313" key="20">
    <source>
        <dbReference type="Proteomes" id="UP001187343"/>
    </source>
</evidence>
<protein>
    <recommendedName>
        <fullName evidence="21">Bromodomain adjacent to zinc finger domain protein 2A</fullName>
    </recommendedName>
</protein>
<dbReference type="SMART" id="SM00571">
    <property type="entry name" value="DDT"/>
    <property type="match status" value="1"/>
</dbReference>
<dbReference type="SMART" id="SM00391">
    <property type="entry name" value="MBD"/>
    <property type="match status" value="1"/>
</dbReference>
<dbReference type="SUPFAM" id="SSF54171">
    <property type="entry name" value="DNA-binding domain"/>
    <property type="match status" value="1"/>
</dbReference>
<evidence type="ECO:0000256" key="9">
    <source>
        <dbReference type="ARBA" id="ARBA00023163"/>
    </source>
</evidence>
<evidence type="ECO:0000256" key="13">
    <source>
        <dbReference type="SAM" id="Coils"/>
    </source>
</evidence>
<evidence type="ECO:0000256" key="2">
    <source>
        <dbReference type="ARBA" id="ARBA00007444"/>
    </source>
</evidence>
<dbReference type="Pfam" id="PF02791">
    <property type="entry name" value="DDT"/>
    <property type="match status" value="1"/>
</dbReference>
<feature type="region of interest" description="Disordered" evidence="14">
    <location>
        <begin position="779"/>
        <end position="889"/>
    </location>
</feature>
<dbReference type="Pfam" id="PF15613">
    <property type="entry name" value="WSD"/>
    <property type="match status" value="1"/>
</dbReference>
<name>A0AA88PS92_9TELE</name>
<comment type="caution">
    <text evidence="19">The sequence shown here is derived from an EMBL/GenBank/DDBJ whole genome shotgun (WGS) entry which is preliminary data.</text>
</comment>
<dbReference type="PANTHER" id="PTHR45915">
    <property type="entry name" value="TRANSCRIPTION INTERMEDIARY FACTOR"/>
    <property type="match status" value="1"/>
</dbReference>
<dbReference type="InterPro" id="IPR001487">
    <property type="entry name" value="Bromodomain"/>
</dbReference>
<feature type="compositionally biased region" description="Polar residues" evidence="14">
    <location>
        <begin position="248"/>
        <end position="258"/>
    </location>
</feature>
<feature type="compositionally biased region" description="Polar residues" evidence="14">
    <location>
        <begin position="833"/>
        <end position="853"/>
    </location>
</feature>
<dbReference type="InterPro" id="IPR037374">
    <property type="entry name" value="BAZ2A/B_Bromo"/>
</dbReference>
<evidence type="ECO:0000313" key="19">
    <source>
        <dbReference type="EMBL" id="KAK2885862.1"/>
    </source>
</evidence>
<dbReference type="InterPro" id="IPR018501">
    <property type="entry name" value="DDT_dom"/>
</dbReference>
<evidence type="ECO:0000259" key="16">
    <source>
        <dbReference type="PROSITE" id="PS50016"/>
    </source>
</evidence>
<evidence type="ECO:0000256" key="14">
    <source>
        <dbReference type="SAM" id="MobiDB-lite"/>
    </source>
</evidence>
<dbReference type="Pfam" id="PF00439">
    <property type="entry name" value="Bromodomain"/>
    <property type="match status" value="1"/>
</dbReference>
<feature type="region of interest" description="Disordered" evidence="14">
    <location>
        <begin position="970"/>
        <end position="1060"/>
    </location>
</feature>
<feature type="compositionally biased region" description="Polar residues" evidence="14">
    <location>
        <begin position="89"/>
        <end position="149"/>
    </location>
</feature>
<reference evidence="19" key="1">
    <citation type="submission" date="2023-08" db="EMBL/GenBank/DDBJ databases">
        <title>Chromosome-level Genome Assembly of mud carp (Cirrhinus molitorella).</title>
        <authorList>
            <person name="Liu H."/>
        </authorList>
    </citation>
    <scope>NUCLEOTIDE SEQUENCE</scope>
    <source>
        <strain evidence="19">Prfri</strain>
        <tissue evidence="19">Muscle</tissue>
    </source>
</reference>
<organism evidence="19 20">
    <name type="scientific">Cirrhinus molitorella</name>
    <name type="common">mud carp</name>
    <dbReference type="NCBI Taxonomy" id="172907"/>
    <lineage>
        <taxon>Eukaryota</taxon>
        <taxon>Metazoa</taxon>
        <taxon>Chordata</taxon>
        <taxon>Craniata</taxon>
        <taxon>Vertebrata</taxon>
        <taxon>Euteleostomi</taxon>
        <taxon>Actinopterygii</taxon>
        <taxon>Neopterygii</taxon>
        <taxon>Teleostei</taxon>
        <taxon>Ostariophysi</taxon>
        <taxon>Cypriniformes</taxon>
        <taxon>Cyprinidae</taxon>
        <taxon>Labeoninae</taxon>
        <taxon>Labeonini</taxon>
        <taxon>Cirrhinus</taxon>
    </lineage>
</organism>
<dbReference type="Gene3D" id="3.30.40.10">
    <property type="entry name" value="Zinc/RING finger domain, C3HC4 (zinc finger)"/>
    <property type="match status" value="1"/>
</dbReference>
<feature type="compositionally biased region" description="Low complexity" evidence="14">
    <location>
        <begin position="317"/>
        <end position="343"/>
    </location>
</feature>
<dbReference type="Pfam" id="PF01429">
    <property type="entry name" value="MBD"/>
    <property type="match status" value="1"/>
</dbReference>
<feature type="compositionally biased region" description="Polar residues" evidence="14">
    <location>
        <begin position="806"/>
        <end position="823"/>
    </location>
</feature>
<evidence type="ECO:0000256" key="1">
    <source>
        <dbReference type="ARBA" id="ARBA00004123"/>
    </source>
</evidence>
<accession>A0AA88PS92</accession>
<evidence type="ECO:0000256" key="5">
    <source>
        <dbReference type="ARBA" id="ARBA00022833"/>
    </source>
</evidence>
<evidence type="ECO:0000259" key="17">
    <source>
        <dbReference type="PROSITE" id="PS50827"/>
    </source>
</evidence>
<comment type="similarity">
    <text evidence="2">Belongs to the WAL family.</text>
</comment>
<sequence length="2564" mass="282206">MKRSQMNPKIGPWCLALVYRGLQQRIQSALRPGGTRPLGRHSLPLSARSLSLLCDHGCAQTLPAMFANLKPKDIKMEANNHFNYGPHSSVSANSGLKHSSGDSLYTNGSSMSFPQQGKNLNGEMNVNGITTAGGSSQPGAHPPSSSYPHMSNHHLPGSMGYEYLWGQTQYNPAMGPVPPHGLHQKPGSQGGIQPQQPQHHFQGHGPYQVNGTMGPSRQAPAAGPQYWGRGNPGQQPPQGGSSMPMGYNSHSIYGTYPNQGIPPAQHHQQPPALQHQSATAHHLQHHSHHHPPQHQQQQQQQQPHYGLMPNGIPYYQHPPHQSQPQAQTQSQAQAQMIPPAAQSFTPPRGSPQHHHVGSGGGRSSPHHVPVPMRSPSAVPDSGSPKSRDMQVPMSESFKETDKGFNGVERSSVPQLLAKTECFPAKPPGPVSSTDYTQAVQHPAVDLEKPAKQHHEMGAAVNELSSSPVSGPPPPLASSPRKASTLPTVSGQDSHSPSSSGFALSTASGVGANVAMSPPSPLQMVQRPGFSGPSSAEGTPSMSPPKSSRAVVSHNQPVVFSSKTLMHPPTLPLAEAQGSKSPQVSPTPLSLAASPSVVSAPPALAPLKGPQEASPLTGQSPKHPAASSTPTSAAENVSLPAVSALPSVATGSPQVLASSAPPLVVSYSSQASSAPLNVSASPIVSRSLIGSNMVANVDVSSHSPGQMGSHGVAWHSFGESHSSLKIPGKHEACGSQSKVGVITGASNEAQAVMHQVQSHGRNLEPAFAVPKEPERDTMVAVRKDSSTIRDQAAPRKGESETLDDTFGTDTSLDYPSLAESTYLESSRAEDGSSMMDTFDNSYSLSQTGDQSKFTEGSMIDDSRDLQDTSCEEENLNSSMTSTSSTEEASLKDNTSLLDDSLNDSSQIGSSLLSASINASTHSIKGDHILGKENGPDTSDLSGGDRRSALSVMTVKALQAVVSGSVEGTTTNMSETLIAMPTKKPRKPKTPKTTVATDEIGSPDSKIKKRKLTPDGPKQEKVRRRKKTEDNSQTAVKKRKISQGAKEQGGVPTDTSTPSALPHIPIDPIIFVHDSSLTNTESPTVQSPIVQPKKIWKRKIKEGVNEAKPPKPAKEFSEGKTEDDDDNNSSTAGDTPRRRIATEEQVQFPLQQGWRREIRVRRLEDRLKGETWYYSPCGRRMKQFPEVIKYLKRHQDALQGVSREHFSFSPRMPVGDFYEERETPEGMEWFLLANEEVPSMIMAITGRRGRPPNPDKEPRSRGRRARGGQGRRPGRPPKAKMEDLLSKVDARLLKRLEAKEELTEEEKEKLVKIKKKMKRKARMKRKEDAKIKKIRQEKRKAKLEKAKEQEQYDGDQSHTQSQLSEGPFPATEGPKKPGRRRKVAVPLAAELPLDMEKASPIKKVARARSKAKALAKAQAQAEAEAQAALAAKRQAERRAQAQRRMEERKRQQMILEEMKKPAEDMCLPDHTPLPQLTRIPGLVLSGLAFSNCLRVVEFLHGYGKILGLQVPKDIPSLSTLQEGLLGMEKSQGELLDLLIKLVEAALHDPGLPSYYQSVKILGEKLVDLELSHSTVSEVLRIFLEAHGFDLEVCNSLRTMSFQTLKPDVKASILAFLVEELNASNIITREIDNTLENMATYRKNKWIIEGKLRKLKAALMRKTGRPEEELCFEERRRSARVGVAEEESIEESCVLERGSRRKAKEEPKHTEIESPNTCSVAELERQIDKLTKRQVFFRKKLQQSSHSMRAVSLGQDRYRRRYLLLPYMGCVLVEGAEDILASGEATVSDEPVTYVKVINPVKTEVKAEPPLSPAFSASLPSSPRASQLSPKEVDPLPGEASLMSSPRGRGRPRKIKPEVELHLRTAKNRRRRRSSRSGAEDSALNSPVQDPAQPAFQTSLEQPQDMEADGTTPIAASGDGQGEDNSPPEDSMREQAEKRGQWFNLLPKEPCDETSISQPCEKTPAPASSPTEDTPAPLDSDPLAPPPPQSPTAQVLTEAAASPPLPPSLPPPPPPPQVCSTPAPRVGRRRRRSSGASRAHSRASVAKRRGRPPSNLFQDVELKYFTQLVVKPIPLEMVKGWWWIKEPEELTAILSALHPRGIREKVLHKHLTKHMEYLSEVCTRSVTDPIFQMKVEDTDALLELSKQAWSEQERVLKLDISVLQWVEDLEQRVVSADLQLKVAIPNAEESESEASEESSSSQFQMYTPPEADSTRDDLQYYEHEIDPKDDWMVKTKKEWSDLLRVPSNPLDLAVLRLTNLERNIERRYLKEPLWNLSEVVRLAPLTPPPGGEEVPLDAVSLESEITPRMRTWRQALDRCRSASQLSLCLLQLEKAIAWERSIVKVTCQVCRKGDDDEYLLLCDGCDRGCHMFCLRPKVTQVPEGDWFCPTCVAKENGETPRSQRSSRKRSKVRKRLGEDSSDEDDGYRRGMTTRQKDAAASSSQTTISPSKRRRMATRNQPDLTYCEIILMEMEAHSDAWPFLEPVNPRLVPGYRRIVKNPMDFLTMRERLLQGGYCSCEEFAADAQLVFNNCELFNEDTSEVGKAGHSMRRFFESRWAEFYENKDK</sequence>
<feature type="region of interest" description="Disordered" evidence="14">
    <location>
        <begin position="2392"/>
        <end position="2454"/>
    </location>
</feature>
<dbReference type="Gene3D" id="3.30.890.10">
    <property type="entry name" value="Methyl-cpg-binding Protein 2, Chain A"/>
    <property type="match status" value="1"/>
</dbReference>
<dbReference type="PROSITE" id="PS50827">
    <property type="entry name" value="DDT"/>
    <property type="match status" value="1"/>
</dbReference>
<dbReference type="PROSITE" id="PS00633">
    <property type="entry name" value="BROMODOMAIN_1"/>
    <property type="match status" value="1"/>
</dbReference>
<keyword evidence="6" id="KW-0805">Transcription regulation</keyword>
<feature type="compositionally biased region" description="Basic and acidic residues" evidence="14">
    <location>
        <begin position="1099"/>
        <end position="1118"/>
    </location>
</feature>
<evidence type="ECO:0000256" key="12">
    <source>
        <dbReference type="PROSITE-ProRule" id="PRU00146"/>
    </source>
</evidence>
<keyword evidence="20" id="KW-1185">Reference proteome</keyword>
<dbReference type="GO" id="GO:0008270">
    <property type="term" value="F:zinc ion binding"/>
    <property type="evidence" value="ECO:0007669"/>
    <property type="project" value="UniProtKB-KW"/>
</dbReference>
<evidence type="ECO:0000256" key="10">
    <source>
        <dbReference type="ARBA" id="ARBA00023242"/>
    </source>
</evidence>
<evidence type="ECO:0000256" key="7">
    <source>
        <dbReference type="ARBA" id="ARBA00023054"/>
    </source>
</evidence>
<feature type="region of interest" description="Disordered" evidence="14">
    <location>
        <begin position="460"/>
        <end position="633"/>
    </location>
</feature>
<feature type="compositionally biased region" description="Basic residues" evidence="14">
    <location>
        <begin position="2023"/>
        <end position="2048"/>
    </location>
</feature>
<feature type="region of interest" description="Disordered" evidence="14">
    <location>
        <begin position="2183"/>
        <end position="2212"/>
    </location>
</feature>